<feature type="transmembrane region" description="Helical" evidence="7">
    <location>
        <begin position="325"/>
        <end position="348"/>
    </location>
</feature>
<keyword evidence="2" id="KW-1003">Cell membrane</keyword>
<feature type="domain" description="ABC3 transporter permease C-terminal" evidence="8">
    <location>
        <begin position="326"/>
        <end position="440"/>
    </location>
</feature>
<accession>A0A1W2LU31</accession>
<feature type="transmembrane region" description="Helical" evidence="7">
    <location>
        <begin position="411"/>
        <end position="434"/>
    </location>
</feature>
<evidence type="ECO:0000259" key="8">
    <source>
        <dbReference type="Pfam" id="PF02687"/>
    </source>
</evidence>
<feature type="transmembrane region" description="Helical" evidence="7">
    <location>
        <begin position="18"/>
        <end position="39"/>
    </location>
</feature>
<dbReference type="PANTHER" id="PTHR30572:SF4">
    <property type="entry name" value="ABC TRANSPORTER PERMEASE YTRF"/>
    <property type="match status" value="1"/>
</dbReference>
<keyword evidence="5 7" id="KW-0472">Membrane</keyword>
<evidence type="ECO:0000256" key="3">
    <source>
        <dbReference type="ARBA" id="ARBA00022692"/>
    </source>
</evidence>
<dbReference type="OrthoDB" id="3223244at2"/>
<gene>
    <name evidence="9" type="ORF">AVR91_0219805</name>
</gene>
<keyword evidence="3 7" id="KW-0812">Transmembrane</keyword>
<feature type="transmembrane region" description="Helical" evidence="7">
    <location>
        <begin position="200"/>
        <end position="223"/>
    </location>
</feature>
<evidence type="ECO:0000256" key="2">
    <source>
        <dbReference type="ARBA" id="ARBA00022475"/>
    </source>
</evidence>
<dbReference type="AlphaFoldDB" id="A0A1W2LU31"/>
<evidence type="ECO:0000256" key="6">
    <source>
        <dbReference type="ARBA" id="ARBA00038076"/>
    </source>
</evidence>
<dbReference type="RefSeq" id="WP_063273700.1">
    <property type="nucleotide sequence ID" value="NZ_LQMT02000019.1"/>
</dbReference>
<comment type="caution">
    <text evidence="9">The sequence shown here is derived from an EMBL/GenBank/DDBJ whole genome shotgun (WGS) entry which is preliminary data.</text>
</comment>
<feature type="transmembrane region" description="Helical" evidence="7">
    <location>
        <begin position="235"/>
        <end position="261"/>
    </location>
</feature>
<proteinExistence type="inferred from homology"/>
<evidence type="ECO:0000256" key="1">
    <source>
        <dbReference type="ARBA" id="ARBA00004651"/>
    </source>
</evidence>
<dbReference type="PANTHER" id="PTHR30572">
    <property type="entry name" value="MEMBRANE COMPONENT OF TRANSPORTER-RELATED"/>
    <property type="match status" value="1"/>
</dbReference>
<sequence>MIATKLAFSSLRRRPTRFVASFVAMFFGATILMTFASLLDTRATADPETAKTLLIMASVVGGWGLVIVLFATLSTLSLLIRQRAAEMALLKSAGATPSQIGRMIVGEAAVVAVLASATAVAPSVFAGRWLVTLLGETGRIPAGLEARFGLIAVSMGTGITLIAALVAATVAARQVTRRGAIEAIREAGIDTRPTSRLRMIAAAIVLATGLGCGVLTMTVFTGTEPALMAVGGQGAILAAIGFALLSPALLGPIAAVLATPLRRAGVSGQLTAAHLRVRGRQLAGVLVPIILFTGIATGTLYMQAIENSVGTTPATIANSIETLNYVVVGMIALFAAVMLVNTVVAAVIGRRREFGQQRLIGSTPSQVLRLVGTEGTVLVAVGVLFGSFSAVVTVVPYSVARTGSPVPDEAIGVYLAVVAITVVLTLGSHVGAAAKAMRTSAIQAGTRG</sequence>
<feature type="transmembrane region" description="Helical" evidence="7">
    <location>
        <begin position="282"/>
        <end position="305"/>
    </location>
</feature>
<evidence type="ECO:0000256" key="4">
    <source>
        <dbReference type="ARBA" id="ARBA00022989"/>
    </source>
</evidence>
<comment type="subcellular location">
    <subcellularLocation>
        <location evidence="1">Cell membrane</location>
        <topology evidence="1">Multi-pass membrane protein</topology>
    </subcellularLocation>
</comment>
<organism evidence="9 10">
    <name type="scientific">Amycolatopsis keratiniphila subsp. keratiniphila</name>
    <dbReference type="NCBI Taxonomy" id="227715"/>
    <lineage>
        <taxon>Bacteria</taxon>
        <taxon>Bacillati</taxon>
        <taxon>Actinomycetota</taxon>
        <taxon>Actinomycetes</taxon>
        <taxon>Pseudonocardiales</taxon>
        <taxon>Pseudonocardiaceae</taxon>
        <taxon>Amycolatopsis</taxon>
        <taxon>Amycolatopsis japonica group</taxon>
    </lineage>
</organism>
<dbReference type="Proteomes" id="UP000076660">
    <property type="component" value="Unassembled WGS sequence"/>
</dbReference>
<evidence type="ECO:0000256" key="7">
    <source>
        <dbReference type="SAM" id="Phobius"/>
    </source>
</evidence>
<feature type="domain" description="ABC3 transporter permease C-terminal" evidence="8">
    <location>
        <begin position="64"/>
        <end position="172"/>
    </location>
</feature>
<keyword evidence="4 7" id="KW-1133">Transmembrane helix</keyword>
<evidence type="ECO:0000256" key="5">
    <source>
        <dbReference type="ARBA" id="ARBA00023136"/>
    </source>
</evidence>
<dbReference type="GO" id="GO:0005886">
    <property type="term" value="C:plasma membrane"/>
    <property type="evidence" value="ECO:0007669"/>
    <property type="project" value="UniProtKB-SubCell"/>
</dbReference>
<evidence type="ECO:0000313" key="9">
    <source>
        <dbReference type="EMBL" id="ONF68891.1"/>
    </source>
</evidence>
<feature type="transmembrane region" description="Helical" evidence="7">
    <location>
        <begin position="100"/>
        <end position="126"/>
    </location>
</feature>
<feature type="transmembrane region" description="Helical" evidence="7">
    <location>
        <begin position="146"/>
        <end position="168"/>
    </location>
</feature>
<dbReference type="Pfam" id="PF02687">
    <property type="entry name" value="FtsX"/>
    <property type="match status" value="2"/>
</dbReference>
<reference evidence="9 10" key="1">
    <citation type="submission" date="2016-12" db="EMBL/GenBank/DDBJ databases">
        <title>Amycolatopsis keratiniphila subsp. keratiniphila genome sequencing and assembly.</title>
        <authorList>
            <person name="Mayilraj S."/>
            <person name="Kaur N."/>
        </authorList>
    </citation>
    <scope>NUCLEOTIDE SEQUENCE [LARGE SCALE GENOMIC DNA]</scope>
    <source>
        <strain evidence="9 10">DSM 44409</strain>
    </source>
</reference>
<feature type="transmembrane region" description="Helical" evidence="7">
    <location>
        <begin position="59"/>
        <end position="80"/>
    </location>
</feature>
<comment type="similarity">
    <text evidence="6">Belongs to the ABC-4 integral membrane protein family.</text>
</comment>
<evidence type="ECO:0000313" key="10">
    <source>
        <dbReference type="Proteomes" id="UP000076660"/>
    </source>
</evidence>
<dbReference type="EMBL" id="LQMT02000019">
    <property type="protein sequence ID" value="ONF68891.1"/>
    <property type="molecule type" value="Genomic_DNA"/>
</dbReference>
<name>A0A1W2LU31_9PSEU</name>
<protein>
    <submittedName>
        <fullName evidence="9">ABC transporter permease</fullName>
    </submittedName>
</protein>
<dbReference type="GO" id="GO:0022857">
    <property type="term" value="F:transmembrane transporter activity"/>
    <property type="evidence" value="ECO:0007669"/>
    <property type="project" value="TreeGrafter"/>
</dbReference>
<dbReference type="InterPro" id="IPR050250">
    <property type="entry name" value="Macrolide_Exporter_MacB"/>
</dbReference>
<dbReference type="InterPro" id="IPR003838">
    <property type="entry name" value="ABC3_permease_C"/>
</dbReference>
<feature type="transmembrane region" description="Helical" evidence="7">
    <location>
        <begin position="377"/>
        <end position="399"/>
    </location>
</feature>